<organism evidence="2 3">
    <name type="scientific">Burkholderia theae</name>
    <dbReference type="NCBI Taxonomy" id="3143496"/>
    <lineage>
        <taxon>Bacteria</taxon>
        <taxon>Pseudomonadati</taxon>
        <taxon>Pseudomonadota</taxon>
        <taxon>Betaproteobacteria</taxon>
        <taxon>Burkholderiales</taxon>
        <taxon>Burkholderiaceae</taxon>
        <taxon>Burkholderia</taxon>
    </lineage>
</organism>
<proteinExistence type="predicted"/>
<evidence type="ECO:0000313" key="3">
    <source>
        <dbReference type="Proteomes" id="UP001466933"/>
    </source>
</evidence>
<reference evidence="2 3" key="1">
    <citation type="submission" date="2024-05" db="EMBL/GenBank/DDBJ databases">
        <title>Burkholderia sp. Nov. a novel bacteria isolated from rhizosphere soil of Camellia sinensis.</title>
        <authorList>
            <person name="Dong Y."/>
        </authorList>
    </citation>
    <scope>NUCLEOTIDE SEQUENCE [LARGE SCALE GENOMIC DNA]</scope>
    <source>
        <strain evidence="2 3">GS2Y</strain>
    </source>
</reference>
<accession>A0ABU9WQ99</accession>
<dbReference type="Proteomes" id="UP001466933">
    <property type="component" value="Unassembled WGS sequence"/>
</dbReference>
<dbReference type="RefSeq" id="WP_343494575.1">
    <property type="nucleotide sequence ID" value="NZ_JBCPYA010000017.1"/>
</dbReference>
<sequence length="318" mass="35304">MKRYDWVWPLSVLALIVVAAWIGRIDVNCGFEMTTVSTTFICRTPQTSASGTPVVKRDTNEGGNRWFAKFSEDPVEIFTFVLAVSTVLLWWDTNGLRRLGNRQSIDMRKSLEVAERAADAAIAANQLNRDSFAIEYRPWVSVKIDVAGPLTWDVNGANATFRFSLSNTGRTPAQGVWVHPRFAVSGGANRDPKEIQSEIIRSAIGNPFAIGTTVFPNETYVLSISLTIPDVEVIQFIDELKGRGVAADFDYFPACLAGCVVYGSTFDNKPHYTGFVYDVQKRDMPTAARTMLKNGENLIQPELQIEDRGFLYQAAIAT</sequence>
<name>A0ABU9WQ99_9BURK</name>
<dbReference type="EMBL" id="JBCPYA010000017">
    <property type="protein sequence ID" value="MEN2474255.1"/>
    <property type="molecule type" value="Genomic_DNA"/>
</dbReference>
<evidence type="ECO:0008006" key="4">
    <source>
        <dbReference type="Google" id="ProtNLM"/>
    </source>
</evidence>
<gene>
    <name evidence="2" type="ORF">VOI36_30530</name>
</gene>
<feature type="transmembrane region" description="Helical" evidence="1">
    <location>
        <begin position="6"/>
        <end position="23"/>
    </location>
</feature>
<evidence type="ECO:0000313" key="2">
    <source>
        <dbReference type="EMBL" id="MEN2474255.1"/>
    </source>
</evidence>
<protein>
    <recommendedName>
        <fullName evidence="4">Flp pilus-assembly TadG-like N-terminal domain-containing protein</fullName>
    </recommendedName>
</protein>
<keyword evidence="1" id="KW-0472">Membrane</keyword>
<comment type="caution">
    <text evidence="2">The sequence shown here is derived from an EMBL/GenBank/DDBJ whole genome shotgun (WGS) entry which is preliminary data.</text>
</comment>
<keyword evidence="3" id="KW-1185">Reference proteome</keyword>
<keyword evidence="1" id="KW-1133">Transmembrane helix</keyword>
<keyword evidence="1" id="KW-0812">Transmembrane</keyword>
<evidence type="ECO:0000256" key="1">
    <source>
        <dbReference type="SAM" id="Phobius"/>
    </source>
</evidence>